<keyword evidence="1" id="KW-0472">Membrane</keyword>
<feature type="transmembrane region" description="Helical" evidence="1">
    <location>
        <begin position="31"/>
        <end position="50"/>
    </location>
</feature>
<evidence type="ECO:0000313" key="3">
    <source>
        <dbReference type="Proteomes" id="UP000779809"/>
    </source>
</evidence>
<comment type="caution">
    <text evidence="2">The sequence shown here is derived from an EMBL/GenBank/DDBJ whole genome shotgun (WGS) entry which is preliminary data.</text>
</comment>
<dbReference type="AlphaFoldDB" id="A0A932A8J7"/>
<gene>
    <name evidence="2" type="ORF">HYX28_07150</name>
</gene>
<dbReference type="EMBL" id="JACPNR010000009">
    <property type="protein sequence ID" value="MBI2678542.1"/>
    <property type="molecule type" value="Genomic_DNA"/>
</dbReference>
<name>A0A932A8J7_9BACT</name>
<dbReference type="PANTHER" id="PTHR40278:SF1">
    <property type="entry name" value="DNA UTILIZATION PROTEIN HOFN"/>
    <property type="match status" value="1"/>
</dbReference>
<keyword evidence="1" id="KW-1133">Transmembrane helix</keyword>
<evidence type="ECO:0000256" key="1">
    <source>
        <dbReference type="SAM" id="Phobius"/>
    </source>
</evidence>
<proteinExistence type="predicted"/>
<dbReference type="InterPro" id="IPR052534">
    <property type="entry name" value="Extracell_DNA_Util/SecSys_Comp"/>
</dbReference>
<accession>A0A932A8J7</accession>
<organism evidence="2 3">
    <name type="scientific">Candidatus Korobacter versatilis</name>
    <dbReference type="NCBI Taxonomy" id="658062"/>
    <lineage>
        <taxon>Bacteria</taxon>
        <taxon>Pseudomonadati</taxon>
        <taxon>Acidobacteriota</taxon>
        <taxon>Terriglobia</taxon>
        <taxon>Terriglobales</taxon>
        <taxon>Candidatus Korobacteraceae</taxon>
        <taxon>Candidatus Korobacter</taxon>
    </lineage>
</organism>
<reference evidence="2" key="1">
    <citation type="submission" date="2020-07" db="EMBL/GenBank/DDBJ databases">
        <title>Huge and variable diversity of episymbiotic CPR bacteria and DPANN archaea in groundwater ecosystems.</title>
        <authorList>
            <person name="He C.Y."/>
            <person name="Keren R."/>
            <person name="Whittaker M."/>
            <person name="Farag I.F."/>
            <person name="Doudna J."/>
            <person name="Cate J.H.D."/>
            <person name="Banfield J.F."/>
        </authorList>
    </citation>
    <scope>NUCLEOTIDE SEQUENCE</scope>
    <source>
        <strain evidence="2">NC_groundwater_580_Pr5_B-0.1um_64_19</strain>
    </source>
</reference>
<dbReference type="Pfam" id="PF05137">
    <property type="entry name" value="PilN"/>
    <property type="match status" value="1"/>
</dbReference>
<protein>
    <submittedName>
        <fullName evidence="2">PilN domain-containing protein</fullName>
    </submittedName>
</protein>
<dbReference type="PANTHER" id="PTHR40278">
    <property type="entry name" value="DNA UTILIZATION PROTEIN HOFN"/>
    <property type="match status" value="1"/>
</dbReference>
<dbReference type="Proteomes" id="UP000779809">
    <property type="component" value="Unassembled WGS sequence"/>
</dbReference>
<dbReference type="InterPro" id="IPR007813">
    <property type="entry name" value="PilN"/>
</dbReference>
<keyword evidence="1" id="KW-0812">Transmembrane</keyword>
<evidence type="ECO:0000313" key="2">
    <source>
        <dbReference type="EMBL" id="MBI2678542.1"/>
    </source>
</evidence>
<sequence>MIQINLLGLPKPKKGKRAAAASVSGDGPNPAIVIMLAFLLAAGGLFGWYMKIGAEKKRIEKDMLAAQKESQELALAKSKYDEREAQRKIFEQRVKVIEDLRAKASGPVELLAMIGDTINGTEGVWLSTLKEDGRNINIDGSALSVHQVASLMKNLQSTGYFRTVELKETQQDPQVKDMQQFNFTLVCEKIDKSQPQTAAGAAPAEKKL</sequence>